<keyword evidence="5 9" id="KW-0812">Transmembrane</keyword>
<keyword evidence="4" id="KW-1003">Cell membrane</keyword>
<dbReference type="PANTHER" id="PTHR33529:SF2">
    <property type="entry name" value="LIPOPOLYSACCHARIDE EXPORT SYSTEM PERMEASE PROTEIN LPTG"/>
    <property type="match status" value="1"/>
</dbReference>
<keyword evidence="7 9" id="KW-0472">Membrane</keyword>
<dbReference type="NCBIfam" id="TIGR04408">
    <property type="entry name" value="LptG_lptG"/>
    <property type="match status" value="1"/>
</dbReference>
<evidence type="ECO:0000256" key="7">
    <source>
        <dbReference type="ARBA" id="ARBA00023136"/>
    </source>
</evidence>
<dbReference type="RefSeq" id="WP_107940625.1">
    <property type="nucleotide sequence ID" value="NZ_QANS01000004.1"/>
</dbReference>
<sequence>MNKIDRYIIAHIFGFTAIVGLALLAIYTFIGFVSNIDSTGQGSFGVLQLLIYTVLQMPSGLYTLLPIIAMLGTLMGLGALAGQSELTAMRAAGVSLIRIGRATMMAGVVLGLLGLFLGDWVAPAGIRAAEAYKARERSGTQPGLHGQSVWLRDGDNIFHIKRLIAENHIADVEIFRLTPDLRLSASMHVEDGVYQDGGWRLTGVRQTELTAESTTTSTIPSMDWSGTLSPEVLRLFVLEAQSLTMPGLVRLIDYLEVNRLDSAEYRMELWRKLMAPITVMAMMLFAIPFVLGSLRSSGAGQRLLIGILVGVGFYVINEVSANLGQIYHWPPFLAAAVPSIVLSLSGAYRLAKAR</sequence>
<dbReference type="OrthoDB" id="9776227at2"/>
<feature type="transmembrane region" description="Helical" evidence="9">
    <location>
        <begin position="60"/>
        <end position="81"/>
    </location>
</feature>
<evidence type="ECO:0000313" key="10">
    <source>
        <dbReference type="EMBL" id="PTU31041.1"/>
    </source>
</evidence>
<dbReference type="AlphaFoldDB" id="A0A2T5MEM9"/>
<dbReference type="GO" id="GO:0043190">
    <property type="term" value="C:ATP-binding cassette (ABC) transporter complex"/>
    <property type="evidence" value="ECO:0007669"/>
    <property type="project" value="InterPro"/>
</dbReference>
<gene>
    <name evidence="10" type="primary">lptG</name>
    <name evidence="10" type="ORF">CJD38_12135</name>
</gene>
<feature type="transmembrane region" description="Helical" evidence="9">
    <location>
        <begin position="102"/>
        <end position="122"/>
    </location>
</feature>
<evidence type="ECO:0000256" key="9">
    <source>
        <dbReference type="SAM" id="Phobius"/>
    </source>
</evidence>
<evidence type="ECO:0000256" key="1">
    <source>
        <dbReference type="ARBA" id="ARBA00002265"/>
    </source>
</evidence>
<evidence type="ECO:0000256" key="4">
    <source>
        <dbReference type="ARBA" id="ARBA00022475"/>
    </source>
</evidence>
<dbReference type="PANTHER" id="PTHR33529">
    <property type="entry name" value="SLR0882 PROTEIN-RELATED"/>
    <property type="match status" value="1"/>
</dbReference>
<comment type="function">
    <text evidence="1">Part of the ABC transporter complex LptBFG involved in the translocation of lipopolysaccharide (LPS) from the inner membrane to the outer membrane.</text>
</comment>
<comment type="subcellular location">
    <subcellularLocation>
        <location evidence="2">Cell membrane</location>
        <topology evidence="2">Multi-pass membrane protein</topology>
    </subcellularLocation>
</comment>
<comment type="subunit">
    <text evidence="8">Component of the lipopolysaccharide transport and assembly complex. The LptBFG transporter is composed of two ATP-binding proteins (LptB) and two transmembrane proteins (LptF and LptG).</text>
</comment>
<reference evidence="10 11" key="1">
    <citation type="submission" date="2018-04" db="EMBL/GenBank/DDBJ databases">
        <title>Novel species isolated from glacier.</title>
        <authorList>
            <person name="Liu Q."/>
            <person name="Xin Y.-H."/>
        </authorList>
    </citation>
    <scope>NUCLEOTIDE SEQUENCE [LARGE SCALE GENOMIC DNA]</scope>
    <source>
        <strain evidence="10 11">GT1R17</strain>
    </source>
</reference>
<feature type="transmembrane region" description="Helical" evidence="9">
    <location>
        <begin position="329"/>
        <end position="351"/>
    </location>
</feature>
<keyword evidence="11" id="KW-1185">Reference proteome</keyword>
<feature type="transmembrane region" description="Helical" evidence="9">
    <location>
        <begin position="7"/>
        <end position="30"/>
    </location>
</feature>
<name>A0A2T5MEM9_9GAMM</name>
<accession>A0A2T5MEM9</accession>
<evidence type="ECO:0000256" key="5">
    <source>
        <dbReference type="ARBA" id="ARBA00022692"/>
    </source>
</evidence>
<keyword evidence="6 9" id="KW-1133">Transmembrane helix</keyword>
<comment type="caution">
    <text evidence="10">The sequence shown here is derived from an EMBL/GenBank/DDBJ whole genome shotgun (WGS) entry which is preliminary data.</text>
</comment>
<dbReference type="GO" id="GO:0015920">
    <property type="term" value="P:lipopolysaccharide transport"/>
    <property type="evidence" value="ECO:0007669"/>
    <property type="project" value="TreeGrafter"/>
</dbReference>
<dbReference type="Pfam" id="PF03739">
    <property type="entry name" value="LptF_LptG"/>
    <property type="match status" value="1"/>
</dbReference>
<evidence type="ECO:0000256" key="8">
    <source>
        <dbReference type="ARBA" id="ARBA00026081"/>
    </source>
</evidence>
<dbReference type="InterPro" id="IPR005495">
    <property type="entry name" value="LptG/LptF_permease"/>
</dbReference>
<evidence type="ECO:0000256" key="2">
    <source>
        <dbReference type="ARBA" id="ARBA00004651"/>
    </source>
</evidence>
<dbReference type="Proteomes" id="UP000244248">
    <property type="component" value="Unassembled WGS sequence"/>
</dbReference>
<feature type="transmembrane region" description="Helical" evidence="9">
    <location>
        <begin position="303"/>
        <end position="323"/>
    </location>
</feature>
<evidence type="ECO:0000313" key="11">
    <source>
        <dbReference type="Proteomes" id="UP000244248"/>
    </source>
</evidence>
<protein>
    <submittedName>
        <fullName evidence="10">LPS export ABC transporter permease LptG</fullName>
    </submittedName>
</protein>
<evidence type="ECO:0000256" key="6">
    <source>
        <dbReference type="ARBA" id="ARBA00022989"/>
    </source>
</evidence>
<dbReference type="EMBL" id="QANS01000004">
    <property type="protein sequence ID" value="PTU31041.1"/>
    <property type="molecule type" value="Genomic_DNA"/>
</dbReference>
<comment type="similarity">
    <text evidence="3">Belongs to the LptF/LptG family.</text>
</comment>
<organism evidence="10 11">
    <name type="scientific">Stenotrophobium rhamnosiphilum</name>
    <dbReference type="NCBI Taxonomy" id="2029166"/>
    <lineage>
        <taxon>Bacteria</taxon>
        <taxon>Pseudomonadati</taxon>
        <taxon>Pseudomonadota</taxon>
        <taxon>Gammaproteobacteria</taxon>
        <taxon>Nevskiales</taxon>
        <taxon>Nevskiaceae</taxon>
        <taxon>Stenotrophobium</taxon>
    </lineage>
</organism>
<feature type="transmembrane region" description="Helical" evidence="9">
    <location>
        <begin position="273"/>
        <end position="291"/>
    </location>
</feature>
<dbReference type="InterPro" id="IPR030923">
    <property type="entry name" value="LptG"/>
</dbReference>
<evidence type="ECO:0000256" key="3">
    <source>
        <dbReference type="ARBA" id="ARBA00007725"/>
    </source>
</evidence>
<dbReference type="GO" id="GO:0055085">
    <property type="term" value="P:transmembrane transport"/>
    <property type="evidence" value="ECO:0007669"/>
    <property type="project" value="InterPro"/>
</dbReference>
<proteinExistence type="inferred from homology"/>